<dbReference type="Proteomes" id="UP000010798">
    <property type="component" value="Chromosome"/>
</dbReference>
<dbReference type="AlphaFoldDB" id="L0DGR0"/>
<dbReference type="RefSeq" id="WP_015247575.1">
    <property type="nucleotide sequence ID" value="NC_019892.1"/>
</dbReference>
<keyword evidence="2" id="KW-1185">Reference proteome</keyword>
<gene>
    <name evidence="1" type="ordered locus">Sinac_4246</name>
</gene>
<sequence>MPRFRFRMRGILVAVAVVGILLGLHQWMSRRARRFHAISESHRSRLSLVISGPVTSEGDFLGVPSVLDRDLKTVSRHRARKELWHYTMSVRYKRAAERPWLPVPPDPPEPY</sequence>
<organism evidence="1 2">
    <name type="scientific">Singulisphaera acidiphila (strain ATCC BAA-1392 / DSM 18658 / VKM B-2454 / MOB10)</name>
    <dbReference type="NCBI Taxonomy" id="886293"/>
    <lineage>
        <taxon>Bacteria</taxon>
        <taxon>Pseudomonadati</taxon>
        <taxon>Planctomycetota</taxon>
        <taxon>Planctomycetia</taxon>
        <taxon>Isosphaerales</taxon>
        <taxon>Isosphaeraceae</taxon>
        <taxon>Singulisphaera</taxon>
    </lineage>
</organism>
<reference evidence="1 2" key="1">
    <citation type="submission" date="2012-02" db="EMBL/GenBank/DDBJ databases">
        <title>Complete sequence of chromosome of Singulisphaera acidiphila DSM 18658.</title>
        <authorList>
            <consortium name="US DOE Joint Genome Institute (JGI-PGF)"/>
            <person name="Lucas S."/>
            <person name="Copeland A."/>
            <person name="Lapidus A."/>
            <person name="Glavina del Rio T."/>
            <person name="Dalin E."/>
            <person name="Tice H."/>
            <person name="Bruce D."/>
            <person name="Goodwin L."/>
            <person name="Pitluck S."/>
            <person name="Peters L."/>
            <person name="Ovchinnikova G."/>
            <person name="Chertkov O."/>
            <person name="Kyrpides N."/>
            <person name="Mavromatis K."/>
            <person name="Ivanova N."/>
            <person name="Brettin T."/>
            <person name="Detter J.C."/>
            <person name="Han C."/>
            <person name="Larimer F."/>
            <person name="Land M."/>
            <person name="Hauser L."/>
            <person name="Markowitz V."/>
            <person name="Cheng J.-F."/>
            <person name="Hugenholtz P."/>
            <person name="Woyke T."/>
            <person name="Wu D."/>
            <person name="Tindall B."/>
            <person name="Pomrenke H."/>
            <person name="Brambilla E."/>
            <person name="Klenk H.-P."/>
            <person name="Eisen J.A."/>
        </authorList>
    </citation>
    <scope>NUCLEOTIDE SEQUENCE [LARGE SCALE GENOMIC DNA]</scope>
    <source>
        <strain evidence="2">ATCC BAA-1392 / DSM 18658 / VKM B-2454 / MOB10</strain>
    </source>
</reference>
<protein>
    <submittedName>
        <fullName evidence="1">Uncharacterized protein</fullName>
    </submittedName>
</protein>
<proteinExistence type="predicted"/>
<evidence type="ECO:0000313" key="1">
    <source>
        <dbReference type="EMBL" id="AGA28447.1"/>
    </source>
</evidence>
<dbReference type="KEGG" id="saci:Sinac_4246"/>
<name>L0DGR0_SINAD</name>
<evidence type="ECO:0000313" key="2">
    <source>
        <dbReference type="Proteomes" id="UP000010798"/>
    </source>
</evidence>
<dbReference type="EMBL" id="CP003364">
    <property type="protein sequence ID" value="AGA28447.1"/>
    <property type="molecule type" value="Genomic_DNA"/>
</dbReference>
<accession>L0DGR0</accession>
<dbReference type="HOGENOM" id="CLU_2234781_0_0_0"/>